<name>A0A2P2P2X6_RHIMU</name>
<evidence type="ECO:0000256" key="1">
    <source>
        <dbReference type="SAM" id="Phobius"/>
    </source>
</evidence>
<dbReference type="AlphaFoldDB" id="A0A2P2P2X6"/>
<accession>A0A2P2P2X6</accession>
<keyword evidence="1" id="KW-0472">Membrane</keyword>
<reference evidence="2" key="1">
    <citation type="submission" date="2018-02" db="EMBL/GenBank/DDBJ databases">
        <title>Rhizophora mucronata_Transcriptome.</title>
        <authorList>
            <person name="Meera S.P."/>
            <person name="Sreeshan A."/>
            <person name="Augustine A."/>
        </authorList>
    </citation>
    <scope>NUCLEOTIDE SEQUENCE</scope>
    <source>
        <tissue evidence="2">Leaf</tissue>
    </source>
</reference>
<evidence type="ECO:0000313" key="2">
    <source>
        <dbReference type="EMBL" id="MBX49077.1"/>
    </source>
</evidence>
<keyword evidence="1" id="KW-1133">Transmembrane helix</keyword>
<dbReference type="EMBL" id="GGEC01068593">
    <property type="protein sequence ID" value="MBX49077.1"/>
    <property type="molecule type" value="Transcribed_RNA"/>
</dbReference>
<proteinExistence type="predicted"/>
<organism evidence="2">
    <name type="scientific">Rhizophora mucronata</name>
    <name type="common">Asiatic mangrove</name>
    <dbReference type="NCBI Taxonomy" id="61149"/>
    <lineage>
        <taxon>Eukaryota</taxon>
        <taxon>Viridiplantae</taxon>
        <taxon>Streptophyta</taxon>
        <taxon>Embryophyta</taxon>
        <taxon>Tracheophyta</taxon>
        <taxon>Spermatophyta</taxon>
        <taxon>Magnoliopsida</taxon>
        <taxon>eudicotyledons</taxon>
        <taxon>Gunneridae</taxon>
        <taxon>Pentapetalae</taxon>
        <taxon>rosids</taxon>
        <taxon>fabids</taxon>
        <taxon>Malpighiales</taxon>
        <taxon>Rhizophoraceae</taxon>
        <taxon>Rhizophora</taxon>
    </lineage>
</organism>
<sequence length="40" mass="4807">MLKNCEEVAFLLSLHNFPFPFCKIKSLLICFVFLIFFHQK</sequence>
<keyword evidence="1" id="KW-0812">Transmembrane</keyword>
<feature type="transmembrane region" description="Helical" evidence="1">
    <location>
        <begin position="17"/>
        <end position="37"/>
    </location>
</feature>
<protein>
    <submittedName>
        <fullName evidence="2">Uncharacterized protein</fullName>
    </submittedName>
</protein>